<evidence type="ECO:0000313" key="4">
    <source>
        <dbReference type="EMBL" id="NED97147.1"/>
    </source>
</evidence>
<dbReference type="GO" id="GO:0046872">
    <property type="term" value="F:metal ion binding"/>
    <property type="evidence" value="ECO:0007669"/>
    <property type="project" value="InterPro"/>
</dbReference>
<dbReference type="GO" id="GO:0005737">
    <property type="term" value="C:cytoplasm"/>
    <property type="evidence" value="ECO:0007669"/>
    <property type="project" value="TreeGrafter"/>
</dbReference>
<dbReference type="InterPro" id="IPR004218">
    <property type="entry name" value="GSHS_ATP-bd"/>
</dbReference>
<proteinExistence type="predicted"/>
<organism evidence="4 5">
    <name type="scientific">Phytoactinopolyspora alkaliphila</name>
    <dbReference type="NCBI Taxonomy" id="1783498"/>
    <lineage>
        <taxon>Bacteria</taxon>
        <taxon>Bacillati</taxon>
        <taxon>Actinomycetota</taxon>
        <taxon>Actinomycetes</taxon>
        <taxon>Jiangellales</taxon>
        <taxon>Jiangellaceae</taxon>
        <taxon>Phytoactinopolyspora</taxon>
    </lineage>
</organism>
<evidence type="ECO:0000256" key="1">
    <source>
        <dbReference type="PROSITE-ProRule" id="PRU00409"/>
    </source>
</evidence>
<evidence type="ECO:0000259" key="3">
    <source>
        <dbReference type="PROSITE" id="PS50975"/>
    </source>
</evidence>
<reference evidence="4 5" key="1">
    <citation type="submission" date="2020-02" db="EMBL/GenBank/DDBJ databases">
        <authorList>
            <person name="Li X.-J."/>
            <person name="Feng X.-M."/>
        </authorList>
    </citation>
    <scope>NUCLEOTIDE SEQUENCE [LARGE SCALE GENOMIC DNA]</scope>
    <source>
        <strain evidence="4 5">CGMCC 4.7225</strain>
    </source>
</reference>
<dbReference type="PANTHER" id="PTHR21621">
    <property type="entry name" value="RIBOSOMAL PROTEIN S6 MODIFICATION PROTEIN"/>
    <property type="match status" value="1"/>
</dbReference>
<keyword evidence="5" id="KW-1185">Reference proteome</keyword>
<evidence type="ECO:0000313" key="5">
    <source>
        <dbReference type="Proteomes" id="UP000469185"/>
    </source>
</evidence>
<feature type="region of interest" description="Disordered" evidence="2">
    <location>
        <begin position="392"/>
        <end position="422"/>
    </location>
</feature>
<dbReference type="Proteomes" id="UP000469185">
    <property type="component" value="Unassembled WGS sequence"/>
</dbReference>
<keyword evidence="1" id="KW-0547">Nucleotide-binding</keyword>
<keyword evidence="1" id="KW-0067">ATP-binding</keyword>
<name>A0A6N9YQC2_9ACTN</name>
<gene>
    <name evidence="4" type="ORF">G1H11_17755</name>
</gene>
<dbReference type="Gene3D" id="3.30.470.20">
    <property type="entry name" value="ATP-grasp fold, B domain"/>
    <property type="match status" value="2"/>
</dbReference>
<comment type="caution">
    <text evidence="4">The sequence shown here is derived from an EMBL/GenBank/DDBJ whole genome shotgun (WGS) entry which is preliminary data.</text>
</comment>
<accession>A0A6N9YQC2</accession>
<dbReference type="GO" id="GO:0018169">
    <property type="term" value="F:ribosomal S6-glutamic acid ligase activity"/>
    <property type="evidence" value="ECO:0007669"/>
    <property type="project" value="TreeGrafter"/>
</dbReference>
<dbReference type="AlphaFoldDB" id="A0A6N9YQC2"/>
<dbReference type="PROSITE" id="PS50975">
    <property type="entry name" value="ATP_GRASP"/>
    <property type="match status" value="1"/>
</dbReference>
<sequence length="747" mass="80052">MPPLTQHHGAGSGPSAAPADVESLINAALAKLEHLQPRSYELEHKVGKRALDAAMLRSAADRRGLESIRISPQTQIIRHGDLAVGFFQNMSSRLTGLDRIVTNNKLITKRILVDQGLPVARGEVVDCLDGALESFRRVGAPAVVKPINGSGGRGVTVDIRDDAELKPAAEEAFAMARRVLVEEMVAGIDLRIMTIAGRAVAAMLRVPANVVGDGTSSIRQLIERKNEVRAGNAYLRHCPIQINPFTEHHLELRGMTPDSVPEAGQRVFLHFKANLSSGGDSYELVDVVHPGILRLAERAAACLPSAYHAGIDILLERFDAPPEEQRCIVCEVNLNNEMPIHIFPLFGEPVDTGDEAVEGYFFRAGDDLRASPFRLDPTPAAEQRIAVSAPAPEKLVDQAASSSEISGTPWPGDAARAGSPRGLDQRELRPRLLRGGFDDVQYQGKLVYARRGDREEIFERSGRTMFADAASTASAVLRGLLRAAGLPALVRQRFDTATLHDVRALVSEHPGPWRMRARRDTQGDARTIRFTTAADLDQAWSRLPQGTTAVTVQQAPAGAECKLLLAGGELVSSVVISPPVVTGDGTSSLGELIDQKLAGRAAHPYLRHFPVKASLLSEDGLARKGLRKDDVPAAGTVIRLARTPLMSVGADTFGFSGCPYPELAPAARVLLGFIGTVPLAAVTFAVQAPATPGESQTWAVSGFDTDPILAEFAYPGYGSAGPAYDAAAEQLLGCQRYVLPIEGRPAQ</sequence>
<dbReference type="PANTHER" id="PTHR21621:SF0">
    <property type="entry name" value="BETA-CITRYLGLUTAMATE SYNTHASE B-RELATED"/>
    <property type="match status" value="1"/>
</dbReference>
<dbReference type="Pfam" id="PF02955">
    <property type="entry name" value="GSH-S_ATP"/>
    <property type="match status" value="1"/>
</dbReference>
<dbReference type="InterPro" id="IPR011761">
    <property type="entry name" value="ATP-grasp"/>
</dbReference>
<dbReference type="SUPFAM" id="SSF56059">
    <property type="entry name" value="Glutathione synthetase ATP-binding domain-like"/>
    <property type="match status" value="1"/>
</dbReference>
<dbReference type="RefSeq" id="WP_163819944.1">
    <property type="nucleotide sequence ID" value="NZ_JAAGOB010000010.1"/>
</dbReference>
<protein>
    <submittedName>
        <fullName evidence="4">ATP-grasp domain-containing protein</fullName>
    </submittedName>
</protein>
<feature type="domain" description="ATP-grasp" evidence="3">
    <location>
        <begin position="109"/>
        <end position="361"/>
    </location>
</feature>
<dbReference type="GO" id="GO:0009432">
    <property type="term" value="P:SOS response"/>
    <property type="evidence" value="ECO:0007669"/>
    <property type="project" value="TreeGrafter"/>
</dbReference>
<dbReference type="GO" id="GO:0005524">
    <property type="term" value="F:ATP binding"/>
    <property type="evidence" value="ECO:0007669"/>
    <property type="project" value="UniProtKB-UniRule"/>
</dbReference>
<dbReference type="EMBL" id="JAAGOB010000010">
    <property type="protein sequence ID" value="NED97147.1"/>
    <property type="molecule type" value="Genomic_DNA"/>
</dbReference>
<evidence type="ECO:0000256" key="2">
    <source>
        <dbReference type="SAM" id="MobiDB-lite"/>
    </source>
</evidence>
<dbReference type="GO" id="GO:0004363">
    <property type="term" value="F:glutathione synthase activity"/>
    <property type="evidence" value="ECO:0007669"/>
    <property type="project" value="InterPro"/>
</dbReference>